<comment type="similarity">
    <text evidence="2 5">Belongs to the cyclophilin-type PPIase family.</text>
</comment>
<dbReference type="PIRSF" id="PIRSF001467">
    <property type="entry name" value="Peptidylpro_ismrse"/>
    <property type="match status" value="1"/>
</dbReference>
<dbReference type="SUPFAM" id="SSF50891">
    <property type="entry name" value="Cyclophilin-like"/>
    <property type="match status" value="1"/>
</dbReference>
<dbReference type="GO" id="GO:0006457">
    <property type="term" value="P:protein folding"/>
    <property type="evidence" value="ECO:0007669"/>
    <property type="project" value="InterPro"/>
</dbReference>
<comment type="caution">
    <text evidence="7">The sequence shown here is derived from an EMBL/GenBank/DDBJ whole genome shotgun (WGS) entry which is preliminary data.</text>
</comment>
<dbReference type="CDD" id="cd01920">
    <property type="entry name" value="cyclophilin_EcCYP_like"/>
    <property type="match status" value="1"/>
</dbReference>
<dbReference type="Proteomes" id="UP000178379">
    <property type="component" value="Unassembled WGS sequence"/>
</dbReference>
<keyword evidence="3 5" id="KW-0697">Rotamase</keyword>
<sequence length="157" mass="17181">MGVIVLELDQQKAPVTVKNFLQYVRDRHYDGTIFHRVMPGFMIQGGGFVPGLREKPTRAPIRNEADNGLSHVTGTIAMARTPDPHSASAQFFINVNDNDGLNHSSKTDEGWGYAVFGRVVQGMDVAMKIVAVATTTVGPHENVPAKDVVIRKVEVIK</sequence>
<evidence type="ECO:0000256" key="3">
    <source>
        <dbReference type="ARBA" id="ARBA00023110"/>
    </source>
</evidence>
<keyword evidence="4 5" id="KW-0413">Isomerase</keyword>
<protein>
    <recommendedName>
        <fullName evidence="5">Peptidyl-prolyl cis-trans isomerase</fullName>
        <shortName evidence="5">PPIase</shortName>
        <ecNumber evidence="5">5.2.1.8</ecNumber>
    </recommendedName>
</protein>
<dbReference type="InterPro" id="IPR002130">
    <property type="entry name" value="Cyclophilin-type_PPIase_dom"/>
</dbReference>
<evidence type="ECO:0000256" key="1">
    <source>
        <dbReference type="ARBA" id="ARBA00002388"/>
    </source>
</evidence>
<comment type="function">
    <text evidence="1 5">PPIases accelerate the folding of proteins. It catalyzes the cis-trans isomerization of proline imidic peptide bonds in oligopeptides.</text>
</comment>
<dbReference type="InterPro" id="IPR029000">
    <property type="entry name" value="Cyclophilin-like_dom_sf"/>
</dbReference>
<evidence type="ECO:0000256" key="5">
    <source>
        <dbReference type="RuleBase" id="RU363019"/>
    </source>
</evidence>
<dbReference type="GO" id="GO:0003755">
    <property type="term" value="F:peptidyl-prolyl cis-trans isomerase activity"/>
    <property type="evidence" value="ECO:0007669"/>
    <property type="project" value="UniProtKB-UniRule"/>
</dbReference>
<feature type="domain" description="PPIase cyclophilin-type" evidence="6">
    <location>
        <begin position="1"/>
        <end position="155"/>
    </location>
</feature>
<evidence type="ECO:0000256" key="4">
    <source>
        <dbReference type="ARBA" id="ARBA00023235"/>
    </source>
</evidence>
<dbReference type="EC" id="5.2.1.8" evidence="5"/>
<dbReference type="PRINTS" id="PR00153">
    <property type="entry name" value="CSAPPISMRASE"/>
</dbReference>
<dbReference type="InterPro" id="IPR020892">
    <property type="entry name" value="Cyclophilin-type_PPIase_CS"/>
</dbReference>
<comment type="catalytic activity">
    <reaction evidence="5">
        <text>[protein]-peptidylproline (omega=180) = [protein]-peptidylproline (omega=0)</text>
        <dbReference type="Rhea" id="RHEA:16237"/>
        <dbReference type="Rhea" id="RHEA-COMP:10747"/>
        <dbReference type="Rhea" id="RHEA-COMP:10748"/>
        <dbReference type="ChEBI" id="CHEBI:83833"/>
        <dbReference type="ChEBI" id="CHEBI:83834"/>
        <dbReference type="EC" id="5.2.1.8"/>
    </reaction>
</comment>
<accession>A0A1F6T5T4</accession>
<evidence type="ECO:0000313" key="8">
    <source>
        <dbReference type="Proteomes" id="UP000178379"/>
    </source>
</evidence>
<organism evidence="7 8">
    <name type="scientific">Candidatus Muproteobacteria bacterium RBG_16_62_13</name>
    <dbReference type="NCBI Taxonomy" id="1817756"/>
    <lineage>
        <taxon>Bacteria</taxon>
        <taxon>Pseudomonadati</taxon>
        <taxon>Pseudomonadota</taxon>
        <taxon>Candidatus Muproteobacteria</taxon>
    </lineage>
</organism>
<dbReference type="EMBL" id="MFSQ01000052">
    <property type="protein sequence ID" value="OGI40490.1"/>
    <property type="molecule type" value="Genomic_DNA"/>
</dbReference>
<dbReference type="PANTHER" id="PTHR43246">
    <property type="entry name" value="PEPTIDYL-PROLYL CIS-TRANS ISOMERASE CYP38, CHLOROPLASTIC"/>
    <property type="match status" value="1"/>
</dbReference>
<dbReference type="InterPro" id="IPR024936">
    <property type="entry name" value="Cyclophilin-type_PPIase"/>
</dbReference>
<name>A0A1F6T5T4_9PROT</name>
<dbReference type="Pfam" id="PF00160">
    <property type="entry name" value="Pro_isomerase"/>
    <property type="match status" value="1"/>
</dbReference>
<dbReference type="PROSITE" id="PS00170">
    <property type="entry name" value="CSA_PPIASE_1"/>
    <property type="match status" value="1"/>
</dbReference>
<evidence type="ECO:0000259" key="6">
    <source>
        <dbReference type="PROSITE" id="PS50072"/>
    </source>
</evidence>
<dbReference type="Gene3D" id="2.40.100.10">
    <property type="entry name" value="Cyclophilin-like"/>
    <property type="match status" value="1"/>
</dbReference>
<dbReference type="InterPro" id="IPR044665">
    <property type="entry name" value="E_coli_cyclophilin_A-like"/>
</dbReference>
<dbReference type="AlphaFoldDB" id="A0A1F6T5T4"/>
<evidence type="ECO:0000313" key="7">
    <source>
        <dbReference type="EMBL" id="OGI40490.1"/>
    </source>
</evidence>
<evidence type="ECO:0000256" key="2">
    <source>
        <dbReference type="ARBA" id="ARBA00007365"/>
    </source>
</evidence>
<gene>
    <name evidence="7" type="ORF">A2140_08650</name>
</gene>
<dbReference type="PROSITE" id="PS50072">
    <property type="entry name" value="CSA_PPIASE_2"/>
    <property type="match status" value="1"/>
</dbReference>
<reference evidence="7 8" key="1">
    <citation type="journal article" date="2016" name="Nat. Commun.">
        <title>Thousands of microbial genomes shed light on interconnected biogeochemical processes in an aquifer system.</title>
        <authorList>
            <person name="Anantharaman K."/>
            <person name="Brown C.T."/>
            <person name="Hug L.A."/>
            <person name="Sharon I."/>
            <person name="Castelle C.J."/>
            <person name="Probst A.J."/>
            <person name="Thomas B.C."/>
            <person name="Singh A."/>
            <person name="Wilkins M.J."/>
            <person name="Karaoz U."/>
            <person name="Brodie E.L."/>
            <person name="Williams K.H."/>
            <person name="Hubbard S.S."/>
            <person name="Banfield J.F."/>
        </authorList>
    </citation>
    <scope>NUCLEOTIDE SEQUENCE [LARGE SCALE GENOMIC DNA]</scope>
</reference>
<proteinExistence type="inferred from homology"/>
<dbReference type="STRING" id="1817756.A2140_08650"/>